<keyword evidence="3 6" id="KW-0812">Transmembrane</keyword>
<protein>
    <submittedName>
        <fullName evidence="7">Uncharacterized protein</fullName>
    </submittedName>
</protein>
<evidence type="ECO:0000256" key="4">
    <source>
        <dbReference type="ARBA" id="ARBA00022989"/>
    </source>
</evidence>
<keyword evidence="8" id="KW-1185">Reference proteome</keyword>
<sequence length="236" mass="26901">MKQRIRHNLAFCKLFKRSRSNSTSPSDVPLSFIRNPLRWYEHKLDTHPLVTKCVTSGIISGSGDLLCQYLNKSEDDVRDYDWTRSLRFAILGSVLVAPSVHVWYGFLMTRIPEQSVKAIAKRLFCDQGLFAPLFLPTFVSCLTVLEHISEGINQNSLQLTDESPDFGSHLKARMNEVPESIVVGWKIWVPSMTVMFAFVPSKYQVLYSNCVGFIWNAYLSWKTHEGEGTSEKTLSD</sequence>
<gene>
    <name evidence="7" type="ORF">HJC23_005279</name>
</gene>
<dbReference type="Proteomes" id="UP001516023">
    <property type="component" value="Unassembled WGS sequence"/>
</dbReference>
<dbReference type="EMBL" id="JABMIG020000282">
    <property type="protein sequence ID" value="KAL3782576.1"/>
    <property type="molecule type" value="Genomic_DNA"/>
</dbReference>
<dbReference type="PANTHER" id="PTHR11266:SF17">
    <property type="entry name" value="PROTEIN MPV17"/>
    <property type="match status" value="1"/>
</dbReference>
<evidence type="ECO:0000256" key="5">
    <source>
        <dbReference type="ARBA" id="ARBA00023136"/>
    </source>
</evidence>
<dbReference type="InterPro" id="IPR007248">
    <property type="entry name" value="Mpv17_PMP22"/>
</dbReference>
<reference evidence="7 8" key="1">
    <citation type="journal article" date="2020" name="G3 (Bethesda)">
        <title>Improved Reference Genome for Cyclotella cryptica CCMP332, a Model for Cell Wall Morphogenesis, Salinity Adaptation, and Lipid Production in Diatoms (Bacillariophyta).</title>
        <authorList>
            <person name="Roberts W.R."/>
            <person name="Downey K.M."/>
            <person name="Ruck E.C."/>
            <person name="Traller J.C."/>
            <person name="Alverson A.J."/>
        </authorList>
    </citation>
    <scope>NUCLEOTIDE SEQUENCE [LARGE SCALE GENOMIC DNA]</scope>
    <source>
        <strain evidence="7 8">CCMP332</strain>
    </source>
</reference>
<dbReference type="GO" id="GO:0016020">
    <property type="term" value="C:membrane"/>
    <property type="evidence" value="ECO:0007669"/>
    <property type="project" value="UniProtKB-SubCell"/>
</dbReference>
<evidence type="ECO:0000256" key="2">
    <source>
        <dbReference type="ARBA" id="ARBA00006824"/>
    </source>
</evidence>
<name>A0ABD3P445_9STRA</name>
<keyword evidence="4 6" id="KW-1133">Transmembrane helix</keyword>
<keyword evidence="5 6" id="KW-0472">Membrane</keyword>
<organism evidence="7 8">
    <name type="scientific">Cyclotella cryptica</name>
    <dbReference type="NCBI Taxonomy" id="29204"/>
    <lineage>
        <taxon>Eukaryota</taxon>
        <taxon>Sar</taxon>
        <taxon>Stramenopiles</taxon>
        <taxon>Ochrophyta</taxon>
        <taxon>Bacillariophyta</taxon>
        <taxon>Coscinodiscophyceae</taxon>
        <taxon>Thalassiosirophycidae</taxon>
        <taxon>Stephanodiscales</taxon>
        <taxon>Stephanodiscaceae</taxon>
        <taxon>Cyclotella</taxon>
    </lineage>
</organism>
<dbReference type="AlphaFoldDB" id="A0ABD3P445"/>
<comment type="caution">
    <text evidence="6">Lacks conserved residue(s) required for the propagation of feature annotation.</text>
</comment>
<evidence type="ECO:0000313" key="8">
    <source>
        <dbReference type="Proteomes" id="UP001516023"/>
    </source>
</evidence>
<feature type="transmembrane region" description="Helical" evidence="6">
    <location>
        <begin position="88"/>
        <end position="107"/>
    </location>
</feature>
<evidence type="ECO:0000256" key="6">
    <source>
        <dbReference type="RuleBase" id="RU363053"/>
    </source>
</evidence>
<proteinExistence type="inferred from homology"/>
<dbReference type="Pfam" id="PF04117">
    <property type="entry name" value="Mpv17_PMP22"/>
    <property type="match status" value="1"/>
</dbReference>
<evidence type="ECO:0000256" key="1">
    <source>
        <dbReference type="ARBA" id="ARBA00004141"/>
    </source>
</evidence>
<dbReference type="PANTHER" id="PTHR11266">
    <property type="entry name" value="PEROXISOMAL MEMBRANE PROTEIN 2, PXMP2 MPV17"/>
    <property type="match status" value="1"/>
</dbReference>
<comment type="subcellular location">
    <subcellularLocation>
        <location evidence="1">Membrane</location>
        <topology evidence="1">Multi-pass membrane protein</topology>
    </subcellularLocation>
</comment>
<evidence type="ECO:0000313" key="7">
    <source>
        <dbReference type="EMBL" id="KAL3782576.1"/>
    </source>
</evidence>
<comment type="similarity">
    <text evidence="2 6">Belongs to the peroxisomal membrane protein PXMP2/4 family.</text>
</comment>
<evidence type="ECO:0000256" key="3">
    <source>
        <dbReference type="ARBA" id="ARBA00022692"/>
    </source>
</evidence>
<comment type="caution">
    <text evidence="7">The sequence shown here is derived from an EMBL/GenBank/DDBJ whole genome shotgun (WGS) entry which is preliminary data.</text>
</comment>
<accession>A0ABD3P445</accession>